<dbReference type="Proteomes" id="UP000799537">
    <property type="component" value="Unassembled WGS sequence"/>
</dbReference>
<dbReference type="PANTHER" id="PTHR38111:SF2">
    <property type="entry name" value="FINGER DOMAIN PROTEIN, PUTATIVE (AFU_ORTHOLOGUE AFUA_1G01560)-RELATED"/>
    <property type="match status" value="1"/>
</dbReference>
<dbReference type="GO" id="GO:0000981">
    <property type="term" value="F:DNA-binding transcription factor activity, RNA polymerase II-specific"/>
    <property type="evidence" value="ECO:0007669"/>
    <property type="project" value="InterPro"/>
</dbReference>
<keyword evidence="1" id="KW-0539">Nucleus</keyword>
<evidence type="ECO:0000313" key="2">
    <source>
        <dbReference type="EMBL" id="KAF2165413.1"/>
    </source>
</evidence>
<evidence type="ECO:0000256" key="1">
    <source>
        <dbReference type="ARBA" id="ARBA00023242"/>
    </source>
</evidence>
<accession>A0A6A6CFJ1</accession>
<dbReference type="InterPro" id="IPR001138">
    <property type="entry name" value="Zn2Cys6_DnaBD"/>
</dbReference>
<sequence length="517" mass="58481">MFRTCFNPPQKCDEKTPTCSTCQKGGRLCSYEHRQRVTADEASKVSIYIRTEDGRDHSNTGLRLRRTQKAASGQGSFSILALAKPAGPLSNADSELAGRWAYMLGPLPLDQASSAGFYGVFRTIPSRLGIDRVLSAAASYTVDSHWAFMTQDSQHLEKARRSGVRATRALRLAIQSPVRDLANAIPVAVLALKHAEYFMHLHTFTYQFHVIAQSALLKAQWSSGHWNELQEDIIRTVWLEEIEEAVFAGTTSELDDPLRHEVRARARLPENDRPTDMYHYCMEQCILIPRLVRLVRKCASDPDECLIQETVSLAERIYDRDKQAFYEDLLRQNTAVESRCQGPFNPLGRSLVFLSTRIFILTGIYYMYRNMICGLILRMLDTATVEGTVFDKCEIEHEDVRAAEHIVMCVEHAFNCSDGDPPFKAMRLHDPITMAFGAWSRLAKRECFPTCEMSSLERGRGGDMKEFCKMVVARIMDMWHAGPDLLEIFEATAEAFEGGPTLPGMSRRGKAWRETLS</sequence>
<name>A0A6A6CFJ1_ZASCE</name>
<dbReference type="RefSeq" id="XP_033666302.1">
    <property type="nucleotide sequence ID" value="XM_033813102.1"/>
</dbReference>
<dbReference type="EMBL" id="ML993600">
    <property type="protein sequence ID" value="KAF2165413.1"/>
    <property type="molecule type" value="Genomic_DNA"/>
</dbReference>
<proteinExistence type="predicted"/>
<dbReference type="AlphaFoldDB" id="A0A6A6CFJ1"/>
<dbReference type="GO" id="GO:0008270">
    <property type="term" value="F:zinc ion binding"/>
    <property type="evidence" value="ECO:0007669"/>
    <property type="project" value="InterPro"/>
</dbReference>
<reference evidence="2" key="1">
    <citation type="journal article" date="2020" name="Stud. Mycol.">
        <title>101 Dothideomycetes genomes: a test case for predicting lifestyles and emergence of pathogens.</title>
        <authorList>
            <person name="Haridas S."/>
            <person name="Albert R."/>
            <person name="Binder M."/>
            <person name="Bloem J."/>
            <person name="Labutti K."/>
            <person name="Salamov A."/>
            <person name="Andreopoulos B."/>
            <person name="Baker S."/>
            <person name="Barry K."/>
            <person name="Bills G."/>
            <person name="Bluhm B."/>
            <person name="Cannon C."/>
            <person name="Castanera R."/>
            <person name="Culley D."/>
            <person name="Daum C."/>
            <person name="Ezra D."/>
            <person name="Gonzalez J."/>
            <person name="Henrissat B."/>
            <person name="Kuo A."/>
            <person name="Liang C."/>
            <person name="Lipzen A."/>
            <person name="Lutzoni F."/>
            <person name="Magnuson J."/>
            <person name="Mondo S."/>
            <person name="Nolan M."/>
            <person name="Ohm R."/>
            <person name="Pangilinan J."/>
            <person name="Park H.-J."/>
            <person name="Ramirez L."/>
            <person name="Alfaro M."/>
            <person name="Sun H."/>
            <person name="Tritt A."/>
            <person name="Yoshinaga Y."/>
            <person name="Zwiers L.-H."/>
            <person name="Turgeon B."/>
            <person name="Goodwin S."/>
            <person name="Spatafora J."/>
            <person name="Crous P."/>
            <person name="Grigoriev I."/>
        </authorList>
    </citation>
    <scope>NUCLEOTIDE SEQUENCE</scope>
    <source>
        <strain evidence="2">ATCC 36951</strain>
    </source>
</reference>
<dbReference type="CDD" id="cd00067">
    <property type="entry name" value="GAL4"/>
    <property type="match status" value="1"/>
</dbReference>
<evidence type="ECO:0008006" key="4">
    <source>
        <dbReference type="Google" id="ProtNLM"/>
    </source>
</evidence>
<gene>
    <name evidence="2" type="ORF">M409DRAFT_55812</name>
</gene>
<dbReference type="OrthoDB" id="5126878at2759"/>
<evidence type="ECO:0000313" key="3">
    <source>
        <dbReference type="Proteomes" id="UP000799537"/>
    </source>
</evidence>
<dbReference type="GeneID" id="54566374"/>
<protein>
    <recommendedName>
        <fullName evidence="4">Zn(2)-C6 fungal-type domain-containing protein</fullName>
    </recommendedName>
</protein>
<organism evidence="2 3">
    <name type="scientific">Zasmidium cellare ATCC 36951</name>
    <dbReference type="NCBI Taxonomy" id="1080233"/>
    <lineage>
        <taxon>Eukaryota</taxon>
        <taxon>Fungi</taxon>
        <taxon>Dikarya</taxon>
        <taxon>Ascomycota</taxon>
        <taxon>Pezizomycotina</taxon>
        <taxon>Dothideomycetes</taxon>
        <taxon>Dothideomycetidae</taxon>
        <taxon>Mycosphaerellales</taxon>
        <taxon>Mycosphaerellaceae</taxon>
        <taxon>Zasmidium</taxon>
    </lineage>
</organism>
<keyword evidence="3" id="KW-1185">Reference proteome</keyword>
<dbReference type="InterPro" id="IPR053178">
    <property type="entry name" value="Osmoadaptation_assoc"/>
</dbReference>
<dbReference type="PANTHER" id="PTHR38111">
    <property type="entry name" value="ZN(2)-C6 FUNGAL-TYPE DOMAIN-CONTAINING PROTEIN-RELATED"/>
    <property type="match status" value="1"/>
</dbReference>